<dbReference type="InterPro" id="IPR052134">
    <property type="entry name" value="ILF2"/>
</dbReference>
<dbReference type="PANTHER" id="PTHR46447">
    <property type="entry name" value="INTERLEUKIN ENHANCER-BINDING FACTOR"/>
    <property type="match status" value="1"/>
</dbReference>
<dbReference type="EMBL" id="BFAA01021063">
    <property type="protein sequence ID" value="GCB82694.1"/>
    <property type="molecule type" value="Genomic_DNA"/>
</dbReference>
<dbReference type="GO" id="GO:0045893">
    <property type="term" value="P:positive regulation of DNA-templated transcription"/>
    <property type="evidence" value="ECO:0007669"/>
    <property type="project" value="TreeGrafter"/>
</dbReference>
<dbReference type="InterPro" id="IPR049401">
    <property type="entry name" value="DZF_dom_N"/>
</dbReference>
<feature type="region of interest" description="Disordered" evidence="4">
    <location>
        <begin position="37"/>
        <end position="70"/>
    </location>
</feature>
<evidence type="ECO:0000313" key="7">
    <source>
        <dbReference type="EMBL" id="GCB82694.1"/>
    </source>
</evidence>
<dbReference type="PANTHER" id="PTHR46447:SF1">
    <property type="entry name" value="INTERLEUKIN ENHANCER-BINDING FACTOR 2"/>
    <property type="match status" value="1"/>
</dbReference>
<keyword evidence="2" id="KW-0238">DNA-binding</keyword>
<dbReference type="InterPro" id="IPR043519">
    <property type="entry name" value="NT_sf"/>
</dbReference>
<comment type="caution">
    <text evidence="7">The sequence shown here is derived from an EMBL/GenBank/DDBJ whole genome shotgun (WGS) entry which is preliminary data.</text>
</comment>
<dbReference type="STRING" id="75743.A0A401QBD1"/>
<feature type="compositionally biased region" description="Polar residues" evidence="4">
    <location>
        <begin position="51"/>
        <end position="61"/>
    </location>
</feature>
<evidence type="ECO:0000256" key="3">
    <source>
        <dbReference type="ARBA" id="ARBA00023163"/>
    </source>
</evidence>
<feature type="chain" id="PRO_5019160476" description="DZF domain-containing protein" evidence="5">
    <location>
        <begin position="26"/>
        <end position="130"/>
    </location>
</feature>
<evidence type="ECO:0000256" key="5">
    <source>
        <dbReference type="SAM" id="SignalP"/>
    </source>
</evidence>
<evidence type="ECO:0000256" key="2">
    <source>
        <dbReference type="ARBA" id="ARBA00023125"/>
    </source>
</evidence>
<evidence type="ECO:0000259" key="6">
    <source>
        <dbReference type="Pfam" id="PF07528"/>
    </source>
</evidence>
<keyword evidence="5" id="KW-0732">Signal</keyword>
<dbReference type="Gene3D" id="3.30.460.10">
    <property type="entry name" value="Beta Polymerase, domain 2"/>
    <property type="match status" value="1"/>
</dbReference>
<keyword evidence="3" id="KW-0804">Transcription</keyword>
<dbReference type="GO" id="GO:0003725">
    <property type="term" value="F:double-stranded RNA binding"/>
    <property type="evidence" value="ECO:0007669"/>
    <property type="project" value="TreeGrafter"/>
</dbReference>
<dbReference type="OrthoDB" id="5775647at2759"/>
<keyword evidence="8" id="KW-1185">Reference proteome</keyword>
<reference evidence="7 8" key="1">
    <citation type="journal article" date="2018" name="Nat. Ecol. Evol.">
        <title>Shark genomes provide insights into elasmobranch evolution and the origin of vertebrates.</title>
        <authorList>
            <person name="Hara Y"/>
            <person name="Yamaguchi K"/>
            <person name="Onimaru K"/>
            <person name="Kadota M"/>
            <person name="Koyanagi M"/>
            <person name="Keeley SD"/>
            <person name="Tatsumi K"/>
            <person name="Tanaka K"/>
            <person name="Motone F"/>
            <person name="Kageyama Y"/>
            <person name="Nozu R"/>
            <person name="Adachi N"/>
            <person name="Nishimura O"/>
            <person name="Nakagawa R"/>
            <person name="Tanegashima C"/>
            <person name="Kiyatake I"/>
            <person name="Matsumoto R"/>
            <person name="Murakumo K"/>
            <person name="Nishida K"/>
            <person name="Terakita A"/>
            <person name="Kuratani S"/>
            <person name="Sato K"/>
            <person name="Hyodo S Kuraku.S."/>
        </authorList>
    </citation>
    <scope>NUCLEOTIDE SEQUENCE [LARGE SCALE GENOMIC DNA]</scope>
</reference>
<protein>
    <recommendedName>
        <fullName evidence="6">DZF domain-containing protein</fullName>
    </recommendedName>
</protein>
<dbReference type="PROSITE" id="PS50152">
    <property type="entry name" value="25A_SYNTH_3"/>
    <property type="match status" value="1"/>
</dbReference>
<dbReference type="Proteomes" id="UP000288216">
    <property type="component" value="Unassembled WGS sequence"/>
</dbReference>
<evidence type="ECO:0000313" key="8">
    <source>
        <dbReference type="Proteomes" id="UP000288216"/>
    </source>
</evidence>
<dbReference type="AlphaFoldDB" id="A0A401QBD1"/>
<dbReference type="GO" id="GO:0071013">
    <property type="term" value="C:catalytic step 2 spliceosome"/>
    <property type="evidence" value="ECO:0007669"/>
    <property type="project" value="TreeGrafter"/>
</dbReference>
<accession>A0A401QBD1</accession>
<evidence type="ECO:0000256" key="1">
    <source>
        <dbReference type="ARBA" id="ARBA00023015"/>
    </source>
</evidence>
<feature type="signal peptide" evidence="5">
    <location>
        <begin position="1"/>
        <end position="25"/>
    </location>
</feature>
<gene>
    <name evidence="7" type="ORF">scyTo_0022062</name>
</gene>
<proteinExistence type="predicted"/>
<sequence length="130" mass="13792">MMTGHNVADLVVILKILPTLEAVAALGNKVVETLRAQEPSEGSRGYLTSLCGPQNSSQRATGSDPDGMTAFVFSQSQSADTADEGFEVPLPWIRAFDALDHRPSGPLGCDEQPIQAAAGAQCWIQVRPRG</sequence>
<keyword evidence="1" id="KW-0805">Transcription regulation</keyword>
<evidence type="ECO:0000256" key="4">
    <source>
        <dbReference type="SAM" id="MobiDB-lite"/>
    </source>
</evidence>
<feature type="domain" description="DZF" evidence="6">
    <location>
        <begin position="1"/>
        <end position="41"/>
    </location>
</feature>
<name>A0A401QBD1_SCYTO</name>
<dbReference type="Pfam" id="PF07528">
    <property type="entry name" value="DZF_N"/>
    <property type="match status" value="1"/>
</dbReference>
<dbReference type="GO" id="GO:0003677">
    <property type="term" value="F:DNA binding"/>
    <property type="evidence" value="ECO:0007669"/>
    <property type="project" value="UniProtKB-KW"/>
</dbReference>
<organism evidence="7 8">
    <name type="scientific">Scyliorhinus torazame</name>
    <name type="common">Cloudy catshark</name>
    <name type="synonym">Catulus torazame</name>
    <dbReference type="NCBI Taxonomy" id="75743"/>
    <lineage>
        <taxon>Eukaryota</taxon>
        <taxon>Metazoa</taxon>
        <taxon>Chordata</taxon>
        <taxon>Craniata</taxon>
        <taxon>Vertebrata</taxon>
        <taxon>Chondrichthyes</taxon>
        <taxon>Elasmobranchii</taxon>
        <taxon>Galeomorphii</taxon>
        <taxon>Galeoidea</taxon>
        <taxon>Carcharhiniformes</taxon>
        <taxon>Scyliorhinidae</taxon>
        <taxon>Scyliorhinus</taxon>
    </lineage>
</organism>